<dbReference type="Pfam" id="PF08448">
    <property type="entry name" value="PAS_4"/>
    <property type="match status" value="1"/>
</dbReference>
<dbReference type="Gene3D" id="3.30.450.20">
    <property type="entry name" value="PAS domain"/>
    <property type="match status" value="2"/>
</dbReference>
<dbReference type="InterPro" id="IPR005467">
    <property type="entry name" value="His_kinase_dom"/>
</dbReference>
<keyword evidence="5" id="KW-0418">Kinase</keyword>
<evidence type="ECO:0000256" key="1">
    <source>
        <dbReference type="ARBA" id="ARBA00000085"/>
    </source>
</evidence>
<dbReference type="EMBL" id="JAVDWE010000014">
    <property type="protein sequence ID" value="MDR7096538.1"/>
    <property type="molecule type" value="Genomic_DNA"/>
</dbReference>
<dbReference type="PROSITE" id="PS50112">
    <property type="entry name" value="PAS"/>
    <property type="match status" value="1"/>
</dbReference>
<protein>
    <recommendedName>
        <fullName evidence="2">histidine kinase</fullName>
        <ecNumber evidence="2">2.7.13.3</ecNumber>
    </recommendedName>
</protein>
<evidence type="ECO:0000313" key="9">
    <source>
        <dbReference type="EMBL" id="MDR7096538.1"/>
    </source>
</evidence>
<reference evidence="9 10" key="1">
    <citation type="submission" date="2023-07" db="EMBL/GenBank/DDBJ databases">
        <title>Sorghum-associated microbial communities from plants grown in Nebraska, USA.</title>
        <authorList>
            <person name="Schachtman D."/>
        </authorList>
    </citation>
    <scope>NUCLEOTIDE SEQUENCE [LARGE SCALE GENOMIC DNA]</scope>
    <source>
        <strain evidence="9 10">BE240</strain>
    </source>
</reference>
<dbReference type="SMART" id="SM00388">
    <property type="entry name" value="HisKA"/>
    <property type="match status" value="1"/>
</dbReference>
<dbReference type="Gene3D" id="1.10.287.130">
    <property type="match status" value="1"/>
</dbReference>
<dbReference type="InterPro" id="IPR036097">
    <property type="entry name" value="HisK_dim/P_sf"/>
</dbReference>
<evidence type="ECO:0000256" key="6">
    <source>
        <dbReference type="ARBA" id="ARBA00023136"/>
    </source>
</evidence>
<dbReference type="Pfam" id="PF02518">
    <property type="entry name" value="HATPase_c"/>
    <property type="match status" value="1"/>
</dbReference>
<dbReference type="Gene3D" id="3.30.565.10">
    <property type="entry name" value="Histidine kinase-like ATPase, C-terminal domain"/>
    <property type="match status" value="1"/>
</dbReference>
<gene>
    <name evidence="9" type="ORF">J2X09_004295</name>
</gene>
<accession>A0ABU1VH94</accession>
<dbReference type="PANTHER" id="PTHR42878:SF15">
    <property type="entry name" value="BACTERIOPHYTOCHROME"/>
    <property type="match status" value="1"/>
</dbReference>
<dbReference type="NCBIfam" id="TIGR00229">
    <property type="entry name" value="sensory_box"/>
    <property type="match status" value="1"/>
</dbReference>
<dbReference type="PANTHER" id="PTHR42878">
    <property type="entry name" value="TWO-COMPONENT HISTIDINE KINASE"/>
    <property type="match status" value="1"/>
</dbReference>
<dbReference type="InterPro" id="IPR003594">
    <property type="entry name" value="HATPase_dom"/>
</dbReference>
<organism evidence="9 10">
    <name type="scientific">Hydrogenophaga laconesensis</name>
    <dbReference type="NCBI Taxonomy" id="1805971"/>
    <lineage>
        <taxon>Bacteria</taxon>
        <taxon>Pseudomonadati</taxon>
        <taxon>Pseudomonadota</taxon>
        <taxon>Betaproteobacteria</taxon>
        <taxon>Burkholderiales</taxon>
        <taxon>Comamonadaceae</taxon>
        <taxon>Hydrogenophaga</taxon>
    </lineage>
</organism>
<dbReference type="CDD" id="cd00130">
    <property type="entry name" value="PAS"/>
    <property type="match status" value="1"/>
</dbReference>
<keyword evidence="4" id="KW-0808">Transferase</keyword>
<evidence type="ECO:0000313" key="10">
    <source>
        <dbReference type="Proteomes" id="UP001265550"/>
    </source>
</evidence>
<name>A0ABU1VH94_9BURK</name>
<dbReference type="InterPro" id="IPR035965">
    <property type="entry name" value="PAS-like_dom_sf"/>
</dbReference>
<evidence type="ECO:0000256" key="3">
    <source>
        <dbReference type="ARBA" id="ARBA00022553"/>
    </source>
</evidence>
<feature type="domain" description="PAS" evidence="8">
    <location>
        <begin position="162"/>
        <end position="237"/>
    </location>
</feature>
<keyword evidence="6" id="KW-0472">Membrane</keyword>
<evidence type="ECO:0000259" key="7">
    <source>
        <dbReference type="PROSITE" id="PS50109"/>
    </source>
</evidence>
<feature type="domain" description="Histidine kinase" evidence="7">
    <location>
        <begin position="320"/>
        <end position="537"/>
    </location>
</feature>
<comment type="caution">
    <text evidence="9">The sequence shown here is derived from an EMBL/GenBank/DDBJ whole genome shotgun (WGS) entry which is preliminary data.</text>
</comment>
<dbReference type="PRINTS" id="PR00344">
    <property type="entry name" value="BCTRLSENSOR"/>
</dbReference>
<keyword evidence="3" id="KW-0597">Phosphoprotein</keyword>
<dbReference type="Proteomes" id="UP001265550">
    <property type="component" value="Unassembled WGS sequence"/>
</dbReference>
<evidence type="ECO:0000256" key="5">
    <source>
        <dbReference type="ARBA" id="ARBA00022777"/>
    </source>
</evidence>
<proteinExistence type="predicted"/>
<dbReference type="SUPFAM" id="SSF55785">
    <property type="entry name" value="PYP-like sensor domain (PAS domain)"/>
    <property type="match status" value="2"/>
</dbReference>
<keyword evidence="10" id="KW-1185">Reference proteome</keyword>
<dbReference type="InterPro" id="IPR036890">
    <property type="entry name" value="HATPase_C_sf"/>
</dbReference>
<dbReference type="Pfam" id="PF00512">
    <property type="entry name" value="HisKA"/>
    <property type="match status" value="1"/>
</dbReference>
<dbReference type="InterPro" id="IPR004358">
    <property type="entry name" value="Sig_transdc_His_kin-like_C"/>
</dbReference>
<comment type="catalytic activity">
    <reaction evidence="1">
        <text>ATP + protein L-histidine = ADP + protein N-phospho-L-histidine.</text>
        <dbReference type="EC" id="2.7.13.3"/>
    </reaction>
</comment>
<dbReference type="SUPFAM" id="SSF55874">
    <property type="entry name" value="ATPase domain of HSP90 chaperone/DNA topoisomerase II/histidine kinase"/>
    <property type="match status" value="1"/>
</dbReference>
<evidence type="ECO:0000259" key="8">
    <source>
        <dbReference type="PROSITE" id="PS50112"/>
    </source>
</evidence>
<dbReference type="SUPFAM" id="SSF47384">
    <property type="entry name" value="Homodimeric domain of signal transducing histidine kinase"/>
    <property type="match status" value="1"/>
</dbReference>
<dbReference type="PROSITE" id="PS50109">
    <property type="entry name" value="HIS_KIN"/>
    <property type="match status" value="1"/>
</dbReference>
<evidence type="ECO:0000256" key="2">
    <source>
        <dbReference type="ARBA" id="ARBA00012438"/>
    </source>
</evidence>
<dbReference type="SMART" id="SM00387">
    <property type="entry name" value="HATPase_c"/>
    <property type="match status" value="1"/>
</dbReference>
<dbReference type="EC" id="2.7.13.3" evidence="2"/>
<dbReference type="InterPro" id="IPR003661">
    <property type="entry name" value="HisK_dim/P_dom"/>
</dbReference>
<dbReference type="CDD" id="cd00082">
    <property type="entry name" value="HisKA"/>
    <property type="match status" value="1"/>
</dbReference>
<dbReference type="Pfam" id="PF13426">
    <property type="entry name" value="PAS_9"/>
    <property type="match status" value="1"/>
</dbReference>
<dbReference type="InterPro" id="IPR000014">
    <property type="entry name" value="PAS"/>
</dbReference>
<dbReference type="RefSeq" id="WP_204734752.1">
    <property type="nucleotide sequence ID" value="NZ_JAVDWE010000014.1"/>
</dbReference>
<dbReference type="InterPro" id="IPR013656">
    <property type="entry name" value="PAS_4"/>
</dbReference>
<sequence>MDPAPPFLTSAAHSSLLHTTSSTWEQQPFFDAAPYPALLLDAQGKVVKYNRAFQEIGAPTDEGLANGTDPVKVLDVRDEASAQALRMRIGRALAGEVSPTLTLVLLRNPRAPVHVSATVGALQTPSGSLAGAYVSLIPVAEPVADSLLGAQGVQADEALFKAERRFRLMADALQDSCIFFVDVQGKISEWSASAHRLHGFTRDQIQGMPLSVLHVGLHGEEEEVSSHDALRLAAERGQWEVHGWRRRAIGEPFWGHTLLTALRGEDGTIEGLSCITRDMTVARDLDRVMNDLNAELERRVSERVRQYLMPNRDLDVFTHHITHDLRAPLQHINTFAGLIIEGSNDLSSHAELERFREGLRTGTRRLDNMVESLLNYARLGRIDLQPATLAVSALVHSAIERVRCAHPNVAVSFVVQGDLPVAIGDPKMLSQLMFNVIDNAVKFSALARSPEVQVGWSPEGNGLGQFFVVDNGVGFDVSKASNLFVMFARQHHSIDFAGDGTGLAIAQRIVQRHNGRIWADSSPNTGCTVYFTLPVDRAQSTSAPGALADLPLGLAG</sequence>
<evidence type="ECO:0000256" key="4">
    <source>
        <dbReference type="ARBA" id="ARBA00022679"/>
    </source>
</evidence>
<dbReference type="InterPro" id="IPR050351">
    <property type="entry name" value="BphY/WalK/GraS-like"/>
</dbReference>